<dbReference type="AlphaFoldDB" id="A0A7D7PR08"/>
<keyword evidence="3" id="KW-1185">Reference proteome</keyword>
<name>A0A7D7PR08_KOCVA</name>
<dbReference type="EMBL" id="CP059343">
    <property type="protein sequence ID" value="QMS55854.1"/>
    <property type="molecule type" value="Genomic_DNA"/>
</dbReference>
<dbReference type="Proteomes" id="UP000216825">
    <property type="component" value="Chromosome"/>
</dbReference>
<reference evidence="2" key="1">
    <citation type="submission" date="2017-08" db="EMBL/GenBank/DDBJ databases">
        <authorList>
            <person name="Minaev M."/>
            <person name="Kurbakov K.A."/>
            <person name="Solodovnikova G.I."/>
            <person name="Kuznetsova O.A."/>
            <person name="Lisitsyn A.B."/>
        </authorList>
    </citation>
    <scope>NUCLEOTIDE SEQUENCE</scope>
    <source>
        <strain evidence="2">80</strain>
    </source>
</reference>
<dbReference type="KEGG" id="kvr:CIB50_0000551"/>
<evidence type="ECO:0000313" key="3">
    <source>
        <dbReference type="Proteomes" id="UP000216825"/>
    </source>
</evidence>
<sequence>MMDAPRACSAQRAPEDDIEGPNPRNGGEP</sequence>
<accession>A0A7D7PR08</accession>
<organism evidence="2 3">
    <name type="scientific">Kocuria varians</name>
    <name type="common">Micrococcus varians</name>
    <dbReference type="NCBI Taxonomy" id="1272"/>
    <lineage>
        <taxon>Bacteria</taxon>
        <taxon>Bacillati</taxon>
        <taxon>Actinomycetota</taxon>
        <taxon>Actinomycetes</taxon>
        <taxon>Micrococcales</taxon>
        <taxon>Micrococcaceae</taxon>
        <taxon>Kocuria</taxon>
    </lineage>
</organism>
<evidence type="ECO:0000256" key="1">
    <source>
        <dbReference type="SAM" id="MobiDB-lite"/>
    </source>
</evidence>
<proteinExistence type="predicted"/>
<reference evidence="2" key="2">
    <citation type="submission" date="2020-07" db="EMBL/GenBank/DDBJ databases">
        <title>Genome of starter culture bacteria Kocuria salsicia reveals its technological properties and safety for usage in meat industry.</title>
        <authorList>
            <person name="Michael M."/>
            <person name="Konstantin K."/>
            <person name="Evgenii K."/>
            <person name="Galina S."/>
            <person name="Oksana K."/>
            <person name="Andrei L."/>
        </authorList>
    </citation>
    <scope>NUCLEOTIDE SEQUENCE [LARGE SCALE GENOMIC DNA]</scope>
    <source>
        <strain evidence="2">80</strain>
    </source>
</reference>
<evidence type="ECO:0000313" key="2">
    <source>
        <dbReference type="EMBL" id="QMS55854.1"/>
    </source>
</evidence>
<protein>
    <submittedName>
        <fullName evidence="2">Uncharacterized protein</fullName>
    </submittedName>
</protein>
<gene>
    <name evidence="2" type="ORF">CIB50_0000551</name>
</gene>
<feature type="region of interest" description="Disordered" evidence="1">
    <location>
        <begin position="1"/>
        <end position="29"/>
    </location>
</feature>